<keyword evidence="4" id="KW-1185">Reference proteome</keyword>
<evidence type="ECO:0000256" key="1">
    <source>
        <dbReference type="ARBA" id="ARBA00023125"/>
    </source>
</evidence>
<dbReference type="PROSITE" id="PS50943">
    <property type="entry name" value="HTH_CROC1"/>
    <property type="match status" value="1"/>
</dbReference>
<dbReference type="PANTHER" id="PTHR46797:SF2">
    <property type="entry name" value="TRANSCRIPTIONAL REGULATOR"/>
    <property type="match status" value="1"/>
</dbReference>
<dbReference type="CDD" id="cd00093">
    <property type="entry name" value="HTH_XRE"/>
    <property type="match status" value="1"/>
</dbReference>
<dbReference type="Pfam" id="PF01381">
    <property type="entry name" value="HTH_3"/>
    <property type="match status" value="1"/>
</dbReference>
<dbReference type="InterPro" id="IPR013096">
    <property type="entry name" value="Cupin_2"/>
</dbReference>
<dbReference type="PANTHER" id="PTHR46797">
    <property type="entry name" value="HTH-TYPE TRANSCRIPTIONAL REGULATOR"/>
    <property type="match status" value="1"/>
</dbReference>
<dbReference type="InterPro" id="IPR001387">
    <property type="entry name" value="Cro/C1-type_HTH"/>
</dbReference>
<dbReference type="OrthoDB" id="9805356at2"/>
<comment type="caution">
    <text evidence="3">The sequence shown here is derived from an EMBL/GenBank/DDBJ whole genome shotgun (WGS) entry which is preliminary data.</text>
</comment>
<dbReference type="AlphaFoldDB" id="A0A437M203"/>
<dbReference type="InterPro" id="IPR010982">
    <property type="entry name" value="Lambda_DNA-bd_dom_sf"/>
</dbReference>
<feature type="domain" description="HTH cro/C1-type" evidence="2">
    <location>
        <begin position="142"/>
        <end position="196"/>
    </location>
</feature>
<dbReference type="GO" id="GO:0003700">
    <property type="term" value="F:DNA-binding transcription factor activity"/>
    <property type="evidence" value="ECO:0007669"/>
    <property type="project" value="TreeGrafter"/>
</dbReference>
<gene>
    <name evidence="3" type="ORF">EOD42_21880</name>
</gene>
<protein>
    <submittedName>
        <fullName evidence="3">Helix-turn-helix domain-containing protein</fullName>
    </submittedName>
</protein>
<dbReference type="SMART" id="SM00530">
    <property type="entry name" value="HTH_XRE"/>
    <property type="match status" value="1"/>
</dbReference>
<dbReference type="InterPro" id="IPR011051">
    <property type="entry name" value="RmlC_Cupin_sf"/>
</dbReference>
<name>A0A437M203_9PROT</name>
<dbReference type="Gene3D" id="1.10.260.40">
    <property type="entry name" value="lambda repressor-like DNA-binding domains"/>
    <property type="match status" value="1"/>
</dbReference>
<evidence type="ECO:0000313" key="3">
    <source>
        <dbReference type="EMBL" id="RVT91616.1"/>
    </source>
</evidence>
<proteinExistence type="predicted"/>
<sequence>MVVTPWRPRMARIRSGSMPAWLPAWSRKDQGRLFTKATLTVLDDLMRSQVASARAGRAERTAAAASEAAPRLRRERFGIGQAPLGSGTHWQTERPFIILHGRAERQAPRHTGMGRRTGFGGSVVQIAATMPGRLADLIGARVRTLRNARGMSVNALAAAAGVSAGIVSQIERDRANPSLNTIEKIAIALGVTTDAILASEPATSDPPFVSRPARRHQISVGTAPILKEMMSPAGQRSLRMMMISLPPRSENLDVVIGTGQKAGWVVEGEIRLIVDGQAARLFPGDSFQFSSLLPHSLHNDADIPARVFWIIAEGALETAF</sequence>
<dbReference type="InterPro" id="IPR014710">
    <property type="entry name" value="RmlC-like_jellyroll"/>
</dbReference>
<dbReference type="SUPFAM" id="SSF51182">
    <property type="entry name" value="RmlC-like cupins"/>
    <property type="match status" value="1"/>
</dbReference>
<keyword evidence="1" id="KW-0238">DNA-binding</keyword>
<dbReference type="Proteomes" id="UP000282957">
    <property type="component" value="Unassembled WGS sequence"/>
</dbReference>
<accession>A0A437M203</accession>
<dbReference type="GO" id="GO:0003677">
    <property type="term" value="F:DNA binding"/>
    <property type="evidence" value="ECO:0007669"/>
    <property type="project" value="UniProtKB-KW"/>
</dbReference>
<dbReference type="GO" id="GO:0005829">
    <property type="term" value="C:cytosol"/>
    <property type="evidence" value="ECO:0007669"/>
    <property type="project" value="TreeGrafter"/>
</dbReference>
<evidence type="ECO:0000313" key="4">
    <source>
        <dbReference type="Proteomes" id="UP000282957"/>
    </source>
</evidence>
<organism evidence="3 4">
    <name type="scientific">Rhodovarius crocodyli</name>
    <dbReference type="NCBI Taxonomy" id="1979269"/>
    <lineage>
        <taxon>Bacteria</taxon>
        <taxon>Pseudomonadati</taxon>
        <taxon>Pseudomonadota</taxon>
        <taxon>Alphaproteobacteria</taxon>
        <taxon>Acetobacterales</taxon>
        <taxon>Roseomonadaceae</taxon>
        <taxon>Rhodovarius</taxon>
    </lineage>
</organism>
<dbReference type="EMBL" id="SACL01000010">
    <property type="protein sequence ID" value="RVT91616.1"/>
    <property type="molecule type" value="Genomic_DNA"/>
</dbReference>
<dbReference type="CDD" id="cd02209">
    <property type="entry name" value="cupin_XRE_C"/>
    <property type="match status" value="1"/>
</dbReference>
<dbReference type="InterPro" id="IPR050807">
    <property type="entry name" value="TransReg_Diox_bact_type"/>
</dbReference>
<dbReference type="Gene3D" id="2.60.120.10">
    <property type="entry name" value="Jelly Rolls"/>
    <property type="match status" value="1"/>
</dbReference>
<dbReference type="SUPFAM" id="SSF47413">
    <property type="entry name" value="lambda repressor-like DNA-binding domains"/>
    <property type="match status" value="1"/>
</dbReference>
<reference evidence="3 4" key="1">
    <citation type="submission" date="2019-01" db="EMBL/GenBank/DDBJ databases">
        <authorList>
            <person name="Chen W.-M."/>
        </authorList>
    </citation>
    <scope>NUCLEOTIDE SEQUENCE [LARGE SCALE GENOMIC DNA]</scope>
    <source>
        <strain evidence="3 4">CCP-6</strain>
    </source>
</reference>
<evidence type="ECO:0000259" key="2">
    <source>
        <dbReference type="PROSITE" id="PS50943"/>
    </source>
</evidence>
<dbReference type="Pfam" id="PF07883">
    <property type="entry name" value="Cupin_2"/>
    <property type="match status" value="1"/>
</dbReference>